<evidence type="ECO:0000256" key="1">
    <source>
        <dbReference type="ARBA" id="ARBA00004651"/>
    </source>
</evidence>
<keyword evidence="7" id="KW-0677">Repeat</keyword>
<dbReference type="GO" id="GO:0046872">
    <property type="term" value="F:metal ion binding"/>
    <property type="evidence" value="ECO:0007669"/>
    <property type="project" value="UniProtKB-UniRule"/>
</dbReference>
<keyword evidence="12" id="KW-0129">CBS domain</keyword>
<evidence type="ECO:0000256" key="10">
    <source>
        <dbReference type="ARBA" id="ARBA00022989"/>
    </source>
</evidence>
<dbReference type="AlphaFoldDB" id="A0A1X0DPH5"/>
<dbReference type="RefSeq" id="WP_083073816.1">
    <property type="nucleotide sequence ID" value="NZ_AP022615.1"/>
</dbReference>
<comment type="similarity">
    <text evidence="2 14">Belongs to the peptidase M50B family.</text>
</comment>
<feature type="binding site" evidence="16">
    <location>
        <position position="165"/>
    </location>
    <ligand>
        <name>Zn(2+)</name>
        <dbReference type="ChEBI" id="CHEBI:29105"/>
        <note>catalytic</note>
    </ligand>
</feature>
<feature type="binding site" evidence="16">
    <location>
        <position position="66"/>
    </location>
    <ligand>
        <name>Zn(2+)</name>
        <dbReference type="ChEBI" id="CHEBI:29105"/>
        <note>catalytic</note>
    </ligand>
</feature>
<sequence length="394" mass="41125">MRDGVPLGRIAGFEVKVHWSVIVILWLFTWSLATTLPGAVAGYSRPVYWLAGACGAVVLLASLLAHELAHAVVARRMGVSVGSVTLWLFGGVTSLQGEAKTPRAAFRIAFAGPATSLVLSAAFAGLAVALAAVGAAPIAVNVAWWLAVINLALGLFNLLPGAPLDGGRLVRAYLWRRHGDSVRAAVGAAHAGRVVAIVLIVLGLAEFLAGGLVGGVWLAFIGWFIFAAAREEEMQVTTRQALAGVRVTDAMTADPHAAPGWLTVQDFIERYLLGDRHSAYPVADPDGSIVGLVTLRQLRDVAPGRRATTTVREIALPLDAVPTAAPSEPLSALIERLAAAGHGGGRALVIDEGRVVGMVTPADLARLIEVYRLAHPGPGLPAAIVAANRARERS</sequence>
<evidence type="ECO:0000256" key="4">
    <source>
        <dbReference type="ARBA" id="ARBA00022670"/>
    </source>
</evidence>
<feature type="transmembrane region" description="Helical" evidence="14">
    <location>
        <begin position="108"/>
        <end position="136"/>
    </location>
</feature>
<keyword evidence="13 14" id="KW-0472">Membrane</keyword>
<dbReference type="InterPro" id="IPR016483">
    <property type="entry name" value="UCP006404_Pept_M50_CBS"/>
</dbReference>
<evidence type="ECO:0000256" key="2">
    <source>
        <dbReference type="ARBA" id="ARBA00007931"/>
    </source>
</evidence>
<keyword evidence="8 14" id="KW-0378">Hydrolase</keyword>
<feature type="transmembrane region" description="Helical" evidence="14">
    <location>
        <begin position="181"/>
        <end position="202"/>
    </location>
</feature>
<name>A0A1X0DPH5_MYCHE</name>
<evidence type="ECO:0000313" key="18">
    <source>
        <dbReference type="Proteomes" id="UP000192566"/>
    </source>
</evidence>
<dbReference type="PANTHER" id="PTHR39188">
    <property type="entry name" value="MEMBRANE-ASSOCIATED ZINC METALLOPROTEASE M50B"/>
    <property type="match status" value="1"/>
</dbReference>
<keyword evidence="3 14" id="KW-1003">Cell membrane</keyword>
<dbReference type="Pfam" id="PF00571">
    <property type="entry name" value="CBS"/>
    <property type="match status" value="2"/>
</dbReference>
<dbReference type="STRING" id="53376.BST25_09775"/>
<reference evidence="17 18" key="1">
    <citation type="submission" date="2017-02" db="EMBL/GenBank/DDBJ databases">
        <title>The new phylogeny of genus Mycobacterium.</title>
        <authorList>
            <person name="Tortoli E."/>
            <person name="Trovato A."/>
            <person name="Cirillo D.M."/>
        </authorList>
    </citation>
    <scope>NUCLEOTIDE SEQUENCE [LARGE SCALE GENOMIC DNA]</scope>
    <source>
        <strain evidence="17 18">DSM 44471</strain>
    </source>
</reference>
<keyword evidence="5 14" id="KW-0812">Transmembrane</keyword>
<comment type="caution">
    <text evidence="17">The sequence shown here is derived from an EMBL/GenBank/DDBJ whole genome shotgun (WGS) entry which is preliminary data.</text>
</comment>
<keyword evidence="18" id="KW-1185">Reference proteome</keyword>
<dbReference type="GO" id="GO:0006508">
    <property type="term" value="P:proteolysis"/>
    <property type="evidence" value="ECO:0007669"/>
    <property type="project" value="UniProtKB-KW"/>
</dbReference>
<accession>A0A1X0DPH5</accession>
<feature type="transmembrane region" description="Helical" evidence="14">
    <location>
        <begin position="20"/>
        <end position="40"/>
    </location>
</feature>
<dbReference type="EMBL" id="MVHR01000011">
    <property type="protein sequence ID" value="ORA74324.1"/>
    <property type="molecule type" value="Genomic_DNA"/>
</dbReference>
<protein>
    <recommendedName>
        <fullName evidence="14">Zinc metalloprotease</fullName>
    </recommendedName>
</protein>
<dbReference type="SMART" id="SM00116">
    <property type="entry name" value="CBS"/>
    <property type="match status" value="2"/>
</dbReference>
<dbReference type="PIRSF" id="PIRSF006404">
    <property type="entry name" value="UCP006404_Pept_M50_CBS"/>
    <property type="match status" value="1"/>
</dbReference>
<evidence type="ECO:0000256" key="6">
    <source>
        <dbReference type="ARBA" id="ARBA00022723"/>
    </source>
</evidence>
<dbReference type="InterPro" id="IPR000644">
    <property type="entry name" value="CBS_dom"/>
</dbReference>
<dbReference type="Proteomes" id="UP000192566">
    <property type="component" value="Unassembled WGS sequence"/>
</dbReference>
<evidence type="ECO:0000256" key="13">
    <source>
        <dbReference type="ARBA" id="ARBA00023136"/>
    </source>
</evidence>
<evidence type="ECO:0000256" key="8">
    <source>
        <dbReference type="ARBA" id="ARBA00022801"/>
    </source>
</evidence>
<keyword evidence="9 14" id="KW-0862">Zinc</keyword>
<dbReference type="Gene3D" id="3.10.580.10">
    <property type="entry name" value="CBS-domain"/>
    <property type="match status" value="1"/>
</dbReference>
<dbReference type="GO" id="GO:0008237">
    <property type="term" value="F:metallopeptidase activity"/>
    <property type="evidence" value="ECO:0007669"/>
    <property type="project" value="UniProtKB-UniRule"/>
</dbReference>
<dbReference type="InterPro" id="IPR046342">
    <property type="entry name" value="CBS_dom_sf"/>
</dbReference>
<dbReference type="SUPFAM" id="SSF54631">
    <property type="entry name" value="CBS-domain pair"/>
    <property type="match status" value="1"/>
</dbReference>
<evidence type="ECO:0000256" key="15">
    <source>
        <dbReference type="PIRSR" id="PIRSR006404-1"/>
    </source>
</evidence>
<evidence type="ECO:0000256" key="9">
    <source>
        <dbReference type="ARBA" id="ARBA00022833"/>
    </source>
</evidence>
<gene>
    <name evidence="17" type="ORF">BST25_09775</name>
</gene>
<keyword evidence="11 14" id="KW-0482">Metalloprotease</keyword>
<comment type="cofactor">
    <cofactor evidence="14 16">
        <name>Zn(2+)</name>
        <dbReference type="ChEBI" id="CHEBI:29105"/>
    </cofactor>
    <text evidence="14 16">Binds 1 zinc ion per subunit.</text>
</comment>
<keyword evidence="10 14" id="KW-1133">Transmembrane helix</keyword>
<evidence type="ECO:0000313" key="17">
    <source>
        <dbReference type="EMBL" id="ORA74324.1"/>
    </source>
</evidence>
<dbReference type="CDD" id="cd06164">
    <property type="entry name" value="S2P-M50_SpoIVFB_CBS"/>
    <property type="match status" value="1"/>
</dbReference>
<dbReference type="InterPro" id="IPR008915">
    <property type="entry name" value="Peptidase_M50"/>
</dbReference>
<dbReference type="Pfam" id="PF02163">
    <property type="entry name" value="Peptidase_M50"/>
    <property type="match status" value="2"/>
</dbReference>
<feature type="binding site" evidence="16">
    <location>
        <position position="70"/>
    </location>
    <ligand>
        <name>Zn(2+)</name>
        <dbReference type="ChEBI" id="CHEBI:29105"/>
        <note>catalytic</note>
    </ligand>
</feature>
<evidence type="ECO:0000256" key="5">
    <source>
        <dbReference type="ARBA" id="ARBA00022692"/>
    </source>
</evidence>
<dbReference type="PANTHER" id="PTHR39188:SF3">
    <property type="entry name" value="STAGE IV SPORULATION PROTEIN FB"/>
    <property type="match status" value="1"/>
</dbReference>
<dbReference type="PROSITE" id="PS51371">
    <property type="entry name" value="CBS"/>
    <property type="match status" value="2"/>
</dbReference>
<evidence type="ECO:0000256" key="16">
    <source>
        <dbReference type="PIRSR" id="PIRSR006404-2"/>
    </source>
</evidence>
<dbReference type="OrthoDB" id="9781963at2"/>
<evidence type="ECO:0000256" key="3">
    <source>
        <dbReference type="ARBA" id="ARBA00022475"/>
    </source>
</evidence>
<feature type="transmembrane region" description="Helical" evidence="14">
    <location>
        <begin position="142"/>
        <end position="160"/>
    </location>
</feature>
<evidence type="ECO:0000256" key="7">
    <source>
        <dbReference type="ARBA" id="ARBA00022737"/>
    </source>
</evidence>
<feature type="active site" evidence="15">
    <location>
        <position position="67"/>
    </location>
</feature>
<proteinExistence type="inferred from homology"/>
<keyword evidence="4 14" id="KW-0645">Protease</keyword>
<comment type="subcellular location">
    <subcellularLocation>
        <location evidence="1 14">Cell membrane</location>
        <topology evidence="1 14">Multi-pass membrane protein</topology>
    </subcellularLocation>
</comment>
<evidence type="ECO:0000256" key="12">
    <source>
        <dbReference type="ARBA" id="ARBA00023122"/>
    </source>
</evidence>
<evidence type="ECO:0000256" key="14">
    <source>
        <dbReference type="PIRNR" id="PIRNR006404"/>
    </source>
</evidence>
<organism evidence="17 18">
    <name type="scientific">Mycobacterium heidelbergense</name>
    <dbReference type="NCBI Taxonomy" id="53376"/>
    <lineage>
        <taxon>Bacteria</taxon>
        <taxon>Bacillati</taxon>
        <taxon>Actinomycetota</taxon>
        <taxon>Actinomycetes</taxon>
        <taxon>Mycobacteriales</taxon>
        <taxon>Mycobacteriaceae</taxon>
        <taxon>Mycobacterium</taxon>
        <taxon>Mycobacterium simiae complex</taxon>
    </lineage>
</organism>
<feature type="transmembrane region" description="Helical" evidence="14">
    <location>
        <begin position="47"/>
        <end position="65"/>
    </location>
</feature>
<keyword evidence="6 14" id="KW-0479">Metal-binding</keyword>
<dbReference type="GO" id="GO:0005886">
    <property type="term" value="C:plasma membrane"/>
    <property type="evidence" value="ECO:0007669"/>
    <property type="project" value="UniProtKB-SubCell"/>
</dbReference>
<evidence type="ECO:0000256" key="11">
    <source>
        <dbReference type="ARBA" id="ARBA00023049"/>
    </source>
</evidence>
<feature type="transmembrane region" description="Helical" evidence="14">
    <location>
        <begin position="208"/>
        <end position="229"/>
    </location>
</feature>